<protein>
    <submittedName>
        <fullName evidence="3">Uncharacterized protein LOC130495669</fullName>
    </submittedName>
</protein>
<name>A0A9W3BUZ6_RAPSA</name>
<dbReference type="CDD" id="cd01650">
    <property type="entry name" value="RT_nLTR_like"/>
    <property type="match status" value="1"/>
</dbReference>
<feature type="domain" description="Reverse transcriptase" evidence="1">
    <location>
        <begin position="162"/>
        <end position="254"/>
    </location>
</feature>
<dbReference type="GeneID" id="130495669"/>
<dbReference type="SUPFAM" id="SSF56672">
    <property type="entry name" value="DNA/RNA polymerases"/>
    <property type="match status" value="1"/>
</dbReference>
<dbReference type="KEGG" id="rsz:130495669"/>
<dbReference type="RefSeq" id="XP_056843091.1">
    <property type="nucleotide sequence ID" value="XM_056987111.1"/>
</dbReference>
<proteinExistence type="predicted"/>
<keyword evidence="2" id="KW-1185">Reference proteome</keyword>
<evidence type="ECO:0000313" key="2">
    <source>
        <dbReference type="Proteomes" id="UP000504610"/>
    </source>
</evidence>
<accession>A0A9W3BUZ6</accession>
<dbReference type="InterPro" id="IPR043502">
    <property type="entry name" value="DNA/RNA_pol_sf"/>
</dbReference>
<evidence type="ECO:0000313" key="3">
    <source>
        <dbReference type="RefSeq" id="XP_056843091.1"/>
    </source>
</evidence>
<dbReference type="AlphaFoldDB" id="A0A9W3BUZ6"/>
<organism evidence="2 3">
    <name type="scientific">Raphanus sativus</name>
    <name type="common">Radish</name>
    <name type="synonym">Raphanus raphanistrum var. sativus</name>
    <dbReference type="NCBI Taxonomy" id="3726"/>
    <lineage>
        <taxon>Eukaryota</taxon>
        <taxon>Viridiplantae</taxon>
        <taxon>Streptophyta</taxon>
        <taxon>Embryophyta</taxon>
        <taxon>Tracheophyta</taxon>
        <taxon>Spermatophyta</taxon>
        <taxon>Magnoliopsida</taxon>
        <taxon>eudicotyledons</taxon>
        <taxon>Gunneridae</taxon>
        <taxon>Pentapetalae</taxon>
        <taxon>rosids</taxon>
        <taxon>malvids</taxon>
        <taxon>Brassicales</taxon>
        <taxon>Brassicaceae</taxon>
        <taxon>Brassiceae</taxon>
        <taxon>Raphanus</taxon>
    </lineage>
</organism>
<dbReference type="PANTHER" id="PTHR33116:SF86">
    <property type="entry name" value="REVERSE TRANSCRIPTASE DOMAIN-CONTAINING PROTEIN"/>
    <property type="match status" value="1"/>
</dbReference>
<dbReference type="Pfam" id="PF00078">
    <property type="entry name" value="RVT_1"/>
    <property type="match status" value="1"/>
</dbReference>
<dbReference type="OrthoDB" id="1110051at2759"/>
<evidence type="ECO:0000259" key="1">
    <source>
        <dbReference type="Pfam" id="PF00078"/>
    </source>
</evidence>
<reference evidence="2" key="1">
    <citation type="journal article" date="2019" name="Database">
        <title>The radish genome database (RadishGD): an integrated information resource for radish genomics.</title>
        <authorList>
            <person name="Yu H.J."/>
            <person name="Baek S."/>
            <person name="Lee Y.J."/>
            <person name="Cho A."/>
            <person name="Mun J.H."/>
        </authorList>
    </citation>
    <scope>NUCLEOTIDE SEQUENCE [LARGE SCALE GENOMIC DNA]</scope>
    <source>
        <strain evidence="2">cv. WK10039</strain>
    </source>
</reference>
<reference evidence="3" key="2">
    <citation type="submission" date="2025-08" db="UniProtKB">
        <authorList>
            <consortium name="RefSeq"/>
        </authorList>
    </citation>
    <scope>IDENTIFICATION</scope>
    <source>
        <tissue evidence="3">Leaf</tissue>
    </source>
</reference>
<sequence length="593" mass="67666">MKSRVTWLRSGDRNTKFFHAVTKNRRAHNRIKSLLDEDGKEKFSDAELGKVAEQYFKLLFSTEDVGVELEEWNQISPVITVKQNDALLEPVTREVVRKAVFEINPHKCPGPDGMNSHFFQQFWDTCADDVTSLVQRFFQNGVMEEGINCTNICLIPKVLNAKKMCEYRPISLCNVSYKIISKVMARRMKNILPSVISETQAAFMEGRLISDNILIAHELLHALSSDNKCDHEHIAIKTDISKAYDRYQMLKRAEEAGKISGLRVARRAPTISHLLFVDDSMLYCKSSEEELEAVNQILKRYSLASGQRINFQKSSIYFGKHITKRRREEIKAKLGIENTGGKGFYLGVPESFGGPNVSLLSYLNENMEQRVQGWQTKFLSLAGKDVLLKAVAMALPTYTMACFLIPKTICKQIVSIMVDFWWRSNKESRGMHWKSWDKLCTSKNCGGLGFRDLEAYNLALLGKQLWRIITNKSSLLARVYKSRYFKKSEVLNAPLGYRPSYAWRSLHVAQKLIQQGARMVIGNGKSTKIWQDYWIGKQPATKVQSMVLGENLGREAISEDLRVSELIDQSGRAWNEDRLGESSQKRSSNKLDA</sequence>
<dbReference type="PANTHER" id="PTHR33116">
    <property type="entry name" value="REVERSE TRANSCRIPTASE ZINC-BINDING DOMAIN-CONTAINING PROTEIN-RELATED-RELATED"/>
    <property type="match status" value="1"/>
</dbReference>
<dbReference type="InterPro" id="IPR000477">
    <property type="entry name" value="RT_dom"/>
</dbReference>
<dbReference type="Proteomes" id="UP000504610">
    <property type="component" value="Chromosome 6"/>
</dbReference>
<gene>
    <name evidence="3" type="primary">LOC130495669</name>
</gene>